<proteinExistence type="predicted"/>
<dbReference type="EMBL" id="BSDR01000001">
    <property type="protein sequence ID" value="GLI35755.1"/>
    <property type="molecule type" value="Genomic_DNA"/>
</dbReference>
<organism evidence="1 2">
    <name type="scientific">Desulforhabdus amnigena</name>
    <dbReference type="NCBI Taxonomy" id="40218"/>
    <lineage>
        <taxon>Bacteria</taxon>
        <taxon>Pseudomonadati</taxon>
        <taxon>Thermodesulfobacteriota</taxon>
        <taxon>Syntrophobacteria</taxon>
        <taxon>Syntrophobacterales</taxon>
        <taxon>Syntrophobacteraceae</taxon>
        <taxon>Desulforhabdus</taxon>
    </lineage>
</organism>
<reference evidence="1" key="1">
    <citation type="submission" date="2022-12" db="EMBL/GenBank/DDBJ databases">
        <title>Reference genome sequencing for broad-spectrum identification of bacterial and archaeal isolates by mass spectrometry.</title>
        <authorList>
            <person name="Sekiguchi Y."/>
            <person name="Tourlousse D.M."/>
        </authorList>
    </citation>
    <scope>NUCLEOTIDE SEQUENCE</scope>
    <source>
        <strain evidence="1">ASRB1</strain>
    </source>
</reference>
<gene>
    <name evidence="1" type="ORF">DAMNIGENAA_31880</name>
</gene>
<evidence type="ECO:0000313" key="2">
    <source>
        <dbReference type="Proteomes" id="UP001144372"/>
    </source>
</evidence>
<dbReference type="AlphaFoldDB" id="A0A9W6FVP1"/>
<keyword evidence="2" id="KW-1185">Reference proteome</keyword>
<sequence>MPNLQFVQLFLFPYDMSVSYDATKNANQSKFTFPYRAKNVNIGDGYFAYAPKGVTQSWFAPNCKSVKKSDDE</sequence>
<protein>
    <submittedName>
        <fullName evidence="1">Uncharacterized protein</fullName>
    </submittedName>
</protein>
<evidence type="ECO:0000313" key="1">
    <source>
        <dbReference type="EMBL" id="GLI35755.1"/>
    </source>
</evidence>
<dbReference type="Proteomes" id="UP001144372">
    <property type="component" value="Unassembled WGS sequence"/>
</dbReference>
<name>A0A9W6FVP1_9BACT</name>
<accession>A0A9W6FVP1</accession>
<comment type="caution">
    <text evidence="1">The sequence shown here is derived from an EMBL/GenBank/DDBJ whole genome shotgun (WGS) entry which is preliminary data.</text>
</comment>